<dbReference type="RefSeq" id="WP_190258435.1">
    <property type="nucleotide sequence ID" value="NZ_QFGA01000002.1"/>
</dbReference>
<dbReference type="PROSITE" id="PS50902">
    <property type="entry name" value="FLAVODOXIN_LIKE"/>
    <property type="match status" value="1"/>
</dbReference>
<feature type="domain" description="Flavodoxin-like" evidence="1">
    <location>
        <begin position="4"/>
        <end position="175"/>
    </location>
</feature>
<dbReference type="Gene3D" id="3.40.50.360">
    <property type="match status" value="1"/>
</dbReference>
<dbReference type="GO" id="GO:0010181">
    <property type="term" value="F:FMN binding"/>
    <property type="evidence" value="ECO:0007669"/>
    <property type="project" value="InterPro"/>
</dbReference>
<sequence length="178" mass="20003">MKKAVILFWSNTGNTEKVALHMQKGMEEGGFQTSLLKVQEAGDIDFYNFDLVCIGAPSYNWHPPKPVVDYLKGKFNSYKKEGRVKVNAPKIPGKNALIFCTYSGPHTGIREAVPAGKYMGQFFEHLGFTVVDEWYILSEFHGSEENSTLGRMGNIKGLPSKEDLERIKESAKNLVLRL</sequence>
<organism evidence="2 3">
    <name type="scientific">Pelotomaculum schinkii</name>
    <dbReference type="NCBI Taxonomy" id="78350"/>
    <lineage>
        <taxon>Bacteria</taxon>
        <taxon>Bacillati</taxon>
        <taxon>Bacillota</taxon>
        <taxon>Clostridia</taxon>
        <taxon>Eubacteriales</taxon>
        <taxon>Desulfotomaculaceae</taxon>
        <taxon>Pelotomaculum</taxon>
    </lineage>
</organism>
<dbReference type="InterPro" id="IPR029039">
    <property type="entry name" value="Flavoprotein-like_sf"/>
</dbReference>
<dbReference type="AlphaFoldDB" id="A0A4Y7RA51"/>
<dbReference type="GO" id="GO:0016651">
    <property type="term" value="F:oxidoreductase activity, acting on NAD(P)H"/>
    <property type="evidence" value="ECO:0007669"/>
    <property type="project" value="UniProtKB-ARBA"/>
</dbReference>
<comment type="caution">
    <text evidence="2">The sequence shown here is derived from an EMBL/GenBank/DDBJ whole genome shotgun (WGS) entry which is preliminary data.</text>
</comment>
<dbReference type="EMBL" id="QFGA01000002">
    <property type="protein sequence ID" value="TEB05677.1"/>
    <property type="molecule type" value="Genomic_DNA"/>
</dbReference>
<dbReference type="SUPFAM" id="SSF52218">
    <property type="entry name" value="Flavoproteins"/>
    <property type="match status" value="1"/>
</dbReference>
<name>A0A4Y7RA51_9FIRM</name>
<evidence type="ECO:0000313" key="2">
    <source>
        <dbReference type="EMBL" id="TEB05677.1"/>
    </source>
</evidence>
<proteinExistence type="predicted"/>
<dbReference type="InterPro" id="IPR008254">
    <property type="entry name" value="Flavodoxin/NO_synth"/>
</dbReference>
<protein>
    <submittedName>
        <fullName evidence="2">Flavodoxin</fullName>
    </submittedName>
</protein>
<evidence type="ECO:0000259" key="1">
    <source>
        <dbReference type="PROSITE" id="PS50902"/>
    </source>
</evidence>
<keyword evidence="3" id="KW-1185">Reference proteome</keyword>
<dbReference type="Pfam" id="PF00258">
    <property type="entry name" value="Flavodoxin_1"/>
    <property type="match status" value="1"/>
</dbReference>
<reference evidence="2 3" key="1">
    <citation type="journal article" date="2018" name="Environ. Microbiol.">
        <title>Novel energy conservation strategies and behaviour of Pelotomaculum schinkii driving syntrophic propionate catabolism.</title>
        <authorList>
            <person name="Hidalgo-Ahumada C.A.P."/>
            <person name="Nobu M.K."/>
            <person name="Narihiro T."/>
            <person name="Tamaki H."/>
            <person name="Liu W.T."/>
            <person name="Kamagata Y."/>
            <person name="Stams A.J.M."/>
            <person name="Imachi H."/>
            <person name="Sousa D.Z."/>
        </authorList>
    </citation>
    <scope>NUCLEOTIDE SEQUENCE [LARGE SCALE GENOMIC DNA]</scope>
    <source>
        <strain evidence="2 3">HH</strain>
    </source>
</reference>
<evidence type="ECO:0000313" key="3">
    <source>
        <dbReference type="Proteomes" id="UP000298324"/>
    </source>
</evidence>
<gene>
    <name evidence="2" type="ORF">Psch_02718</name>
</gene>
<dbReference type="Proteomes" id="UP000298324">
    <property type="component" value="Unassembled WGS sequence"/>
</dbReference>
<accession>A0A4Y7RA51</accession>